<dbReference type="SUPFAM" id="SSF51569">
    <property type="entry name" value="Aldolase"/>
    <property type="match status" value="1"/>
</dbReference>
<reference evidence="2" key="2">
    <citation type="submission" date="2015-01" db="EMBL/GenBank/DDBJ databases">
        <title>Evolutionary Origins and Diversification of the Mycorrhizal Mutualists.</title>
        <authorList>
            <consortium name="DOE Joint Genome Institute"/>
            <consortium name="Mycorrhizal Genomics Consortium"/>
            <person name="Kohler A."/>
            <person name="Kuo A."/>
            <person name="Nagy L.G."/>
            <person name="Floudas D."/>
            <person name="Copeland A."/>
            <person name="Barry K.W."/>
            <person name="Cichocki N."/>
            <person name="Veneault-Fourrey C."/>
            <person name="LaButti K."/>
            <person name="Lindquist E.A."/>
            <person name="Lipzen A."/>
            <person name="Lundell T."/>
            <person name="Morin E."/>
            <person name="Murat C."/>
            <person name="Riley R."/>
            <person name="Ohm R."/>
            <person name="Sun H."/>
            <person name="Tunlid A."/>
            <person name="Henrissat B."/>
            <person name="Grigoriev I.V."/>
            <person name="Hibbett D.S."/>
            <person name="Martin F."/>
        </authorList>
    </citation>
    <scope>NUCLEOTIDE SEQUENCE [LARGE SCALE GENOMIC DNA]</scope>
    <source>
        <strain evidence="2">LaAM-08-1</strain>
    </source>
</reference>
<sequence length="219" mass="24099">MRKPAPICASTASASFPSLALRPSLIRLKTGQERVHSSRVILPSCLVRRGTLRPPGPTQPLPKQLTAEGGRRHLRKSMDMYFVFFRRYGIALCLHCNTCGFDKTGEIREVGSRLDFIMDMRAQDRACVLNAKAGASFVMMCTGLHNEAGRRGRHSIDEVAVKGYSWGADGEKMKVKASGGVRTLEACLEMLKPSISRGARKKVLHPALYGLTLVSKTKI</sequence>
<evidence type="ECO:0000313" key="2">
    <source>
        <dbReference type="Proteomes" id="UP000054477"/>
    </source>
</evidence>
<dbReference type="EMBL" id="KN838697">
    <property type="protein sequence ID" value="KIJ97300.1"/>
    <property type="molecule type" value="Genomic_DNA"/>
</dbReference>
<dbReference type="HOGENOM" id="CLU_1261691_0_0_1"/>
<keyword evidence="2" id="KW-1185">Reference proteome</keyword>
<dbReference type="Proteomes" id="UP000054477">
    <property type="component" value="Unassembled WGS sequence"/>
</dbReference>
<name>A0A0C9WX72_9AGAR</name>
<dbReference type="Gene3D" id="3.20.20.70">
    <property type="entry name" value="Aldolase class I"/>
    <property type="match status" value="1"/>
</dbReference>
<dbReference type="AlphaFoldDB" id="A0A0C9WX72"/>
<proteinExistence type="predicted"/>
<accession>A0A0C9WX72</accession>
<organism evidence="1 2">
    <name type="scientific">Laccaria amethystina LaAM-08-1</name>
    <dbReference type="NCBI Taxonomy" id="1095629"/>
    <lineage>
        <taxon>Eukaryota</taxon>
        <taxon>Fungi</taxon>
        <taxon>Dikarya</taxon>
        <taxon>Basidiomycota</taxon>
        <taxon>Agaricomycotina</taxon>
        <taxon>Agaricomycetes</taxon>
        <taxon>Agaricomycetidae</taxon>
        <taxon>Agaricales</taxon>
        <taxon>Agaricineae</taxon>
        <taxon>Hydnangiaceae</taxon>
        <taxon>Laccaria</taxon>
    </lineage>
</organism>
<evidence type="ECO:0000313" key="1">
    <source>
        <dbReference type="EMBL" id="KIJ97300.1"/>
    </source>
</evidence>
<dbReference type="OrthoDB" id="70823at2759"/>
<gene>
    <name evidence="1" type="ORF">K443DRAFT_124128</name>
</gene>
<dbReference type="InterPro" id="IPR013785">
    <property type="entry name" value="Aldolase_TIM"/>
</dbReference>
<reference evidence="1 2" key="1">
    <citation type="submission" date="2014-04" db="EMBL/GenBank/DDBJ databases">
        <authorList>
            <consortium name="DOE Joint Genome Institute"/>
            <person name="Kuo A."/>
            <person name="Kohler A."/>
            <person name="Nagy L.G."/>
            <person name="Floudas D."/>
            <person name="Copeland A."/>
            <person name="Barry K.W."/>
            <person name="Cichocki N."/>
            <person name="Veneault-Fourrey C."/>
            <person name="LaButti K."/>
            <person name="Lindquist E.A."/>
            <person name="Lipzen A."/>
            <person name="Lundell T."/>
            <person name="Morin E."/>
            <person name="Murat C."/>
            <person name="Sun H."/>
            <person name="Tunlid A."/>
            <person name="Henrissat B."/>
            <person name="Grigoriev I.V."/>
            <person name="Hibbett D.S."/>
            <person name="Martin F."/>
            <person name="Nordberg H.P."/>
            <person name="Cantor M.N."/>
            <person name="Hua S.X."/>
        </authorList>
    </citation>
    <scope>NUCLEOTIDE SEQUENCE [LARGE SCALE GENOMIC DNA]</scope>
    <source>
        <strain evidence="1 2">LaAM-08-1</strain>
    </source>
</reference>
<protein>
    <submittedName>
        <fullName evidence="1">Uncharacterized protein</fullName>
    </submittedName>
</protein>